<dbReference type="EMBL" id="KN847913">
    <property type="protein sequence ID" value="KIR37908.1"/>
    <property type="molecule type" value="Genomic_DNA"/>
</dbReference>
<reference evidence="1 2" key="1">
    <citation type="submission" date="2015-01" db="EMBL/GenBank/DDBJ databases">
        <title>The Genome Sequence of Cryptococcus gattii Ram5.</title>
        <authorList>
            <consortium name="The Broad Institute Genomics Platform"/>
            <person name="Cuomo C."/>
            <person name="Litvintseva A."/>
            <person name="Chen Y."/>
            <person name="Heitman J."/>
            <person name="Sun S."/>
            <person name="Springer D."/>
            <person name="Dromer F."/>
            <person name="Young S."/>
            <person name="Zeng Q."/>
            <person name="Gargeya S."/>
            <person name="Abouelleil A."/>
            <person name="Alvarado L."/>
            <person name="Chapman S.B."/>
            <person name="Gainer-Dewar J."/>
            <person name="Goldberg J."/>
            <person name="Griggs A."/>
            <person name="Gujja S."/>
            <person name="Hansen M."/>
            <person name="Howarth C."/>
            <person name="Imamovic A."/>
            <person name="Larimer J."/>
            <person name="Murphy C."/>
            <person name="Naylor J."/>
            <person name="Pearson M."/>
            <person name="Priest M."/>
            <person name="Roberts A."/>
            <person name="Saif S."/>
            <person name="Shea T."/>
            <person name="Sykes S."/>
            <person name="Wortman J."/>
            <person name="Nusbaum C."/>
            <person name="Birren B."/>
        </authorList>
    </citation>
    <scope>NUCLEOTIDE SEQUENCE [LARGE SCALE GENOMIC DNA]</scope>
    <source>
        <strain evidence="1 2">Ram5</strain>
    </source>
</reference>
<protein>
    <submittedName>
        <fullName evidence="1">Uncharacterized protein</fullName>
    </submittedName>
</protein>
<evidence type="ECO:0000313" key="2">
    <source>
        <dbReference type="Proteomes" id="UP000053392"/>
    </source>
</evidence>
<gene>
    <name evidence="1" type="ORF">I313_06281</name>
</gene>
<keyword evidence="2" id="KW-1185">Reference proteome</keyword>
<name>A0A0D0TR24_9TREE</name>
<organism evidence="1 2">
    <name type="scientific">Cryptococcus deuterogattii Ram5</name>
    <dbReference type="NCBI Taxonomy" id="1296110"/>
    <lineage>
        <taxon>Eukaryota</taxon>
        <taxon>Fungi</taxon>
        <taxon>Dikarya</taxon>
        <taxon>Basidiomycota</taxon>
        <taxon>Agaricomycotina</taxon>
        <taxon>Tremellomycetes</taxon>
        <taxon>Tremellales</taxon>
        <taxon>Cryptococcaceae</taxon>
        <taxon>Cryptococcus</taxon>
        <taxon>Cryptococcus gattii species complex</taxon>
    </lineage>
</organism>
<evidence type="ECO:0000313" key="1">
    <source>
        <dbReference type="EMBL" id="KIR37908.1"/>
    </source>
</evidence>
<sequence>MHHSSSSWTVRVLPTTAFSEGLIMRNLTTLPTHVRKHLNEENKPAALVNSSDTMNPRQVRIRDGVS</sequence>
<dbReference type="Proteomes" id="UP000053392">
    <property type="component" value="Unassembled WGS sequence"/>
</dbReference>
<dbReference type="AlphaFoldDB" id="A0A0D0TR24"/>
<accession>A0A0D0TR24</accession>
<dbReference type="HOGENOM" id="CLU_2831114_0_0_1"/>
<proteinExistence type="predicted"/>